<protein>
    <recommendedName>
        <fullName evidence="1">MobA/VirD2-like nuclease domain-containing protein</fullName>
    </recommendedName>
</protein>
<comment type="caution">
    <text evidence="2">The sequence shown here is derived from an EMBL/GenBank/DDBJ whole genome shotgun (WGS) entry which is preliminary data.</text>
</comment>
<dbReference type="AlphaFoldDB" id="A0A1D2QMW0"/>
<evidence type="ECO:0000313" key="3">
    <source>
        <dbReference type="Proteomes" id="UP000242502"/>
    </source>
</evidence>
<reference evidence="2 3" key="1">
    <citation type="journal article" date="2016" name="Appl. Environ. Microbiol.">
        <title>Lack of Overt Genome Reduction in the Bryostatin-Producing Bryozoan Symbiont "Candidatus Endobugula sertula".</title>
        <authorList>
            <person name="Miller I.J."/>
            <person name="Vanee N."/>
            <person name="Fong S.S."/>
            <person name="Lim-Fong G.E."/>
            <person name="Kwan J.C."/>
        </authorList>
    </citation>
    <scope>NUCLEOTIDE SEQUENCE [LARGE SCALE GENOMIC DNA]</scope>
    <source>
        <strain evidence="2">AB1-4</strain>
    </source>
</reference>
<dbReference type="InterPro" id="IPR005094">
    <property type="entry name" value="Endonuclease_MobA/VirD2"/>
</dbReference>
<organism evidence="2 3">
    <name type="scientific">Candidatus Endobugula sertula</name>
    <name type="common">Bugula neritina bacterial symbiont</name>
    <dbReference type="NCBI Taxonomy" id="62101"/>
    <lineage>
        <taxon>Bacteria</taxon>
        <taxon>Pseudomonadati</taxon>
        <taxon>Pseudomonadota</taxon>
        <taxon>Gammaproteobacteria</taxon>
        <taxon>Cellvibrionales</taxon>
        <taxon>Cellvibrionaceae</taxon>
        <taxon>Candidatus Endobugula</taxon>
    </lineage>
</organism>
<proteinExistence type="predicted"/>
<gene>
    <name evidence="2" type="ORF">AB835_11690</name>
</gene>
<dbReference type="EMBL" id="MDLC01000047">
    <property type="protein sequence ID" value="ODS22907.1"/>
    <property type="molecule type" value="Genomic_DNA"/>
</dbReference>
<dbReference type="STRING" id="62101.AB835_11690"/>
<accession>A0A1D2QMW0</accession>
<evidence type="ECO:0000313" key="2">
    <source>
        <dbReference type="EMBL" id="ODS22907.1"/>
    </source>
</evidence>
<dbReference type="Pfam" id="PF03432">
    <property type="entry name" value="Relaxase"/>
    <property type="match status" value="1"/>
</dbReference>
<feature type="domain" description="MobA/VirD2-like nuclease" evidence="1">
    <location>
        <begin position="23"/>
        <end position="148"/>
    </location>
</feature>
<dbReference type="Proteomes" id="UP000242502">
    <property type="component" value="Unassembled WGS sequence"/>
</dbReference>
<name>A0A1D2QMW0_9GAMM</name>
<sequence>MICFASQRGFGQDLATHLLNEHDNEVMEFAQLRGSVTDDLHGAFAEWQLQAETLTRCKNYLYSVSINPDHSQGEFTREHYMTFIERMEDKLGLSNQPRAMVFHCKHDREHCHVVYSRIDVENQKAVHMAFDKDKLMMVTRQFARDYGIQLPDGYYKARGQHEGKEPLSLYEKRQYEETGFTKAQRMEQVTDLWRQSDSAKAFVAGLEEAGYVLCTGRRDYVLVDYYGLIRYLSEVHWPLFFTTTVS</sequence>
<evidence type="ECO:0000259" key="1">
    <source>
        <dbReference type="Pfam" id="PF03432"/>
    </source>
</evidence>